<dbReference type="AlphaFoldDB" id="A0A6I3SK39"/>
<dbReference type="RefSeq" id="WP_170291825.1">
    <property type="nucleotide sequence ID" value="NZ_WNKU01000008.1"/>
</dbReference>
<dbReference type="Pfam" id="PF01987">
    <property type="entry name" value="AIM24"/>
    <property type="match status" value="1"/>
</dbReference>
<comment type="caution">
    <text evidence="1">The sequence shown here is derived from an EMBL/GenBank/DDBJ whole genome shotgun (WGS) entry which is preliminary data.</text>
</comment>
<keyword evidence="2" id="KW-1185">Reference proteome</keyword>
<dbReference type="Proteomes" id="UP000430670">
    <property type="component" value="Unassembled WGS sequence"/>
</dbReference>
<name>A0A6I3SK39_HELMO</name>
<reference evidence="1 2" key="1">
    <citation type="submission" date="2019-11" db="EMBL/GenBank/DDBJ databases">
        <title>Whole-genome sequence of a the green, strictly anaerobic photosynthetic bacterium Heliobacillus mobilis DSM 6151.</title>
        <authorList>
            <person name="Kyndt J.A."/>
            <person name="Meyer T.E."/>
        </authorList>
    </citation>
    <scope>NUCLEOTIDE SEQUENCE [LARGE SCALE GENOMIC DNA]</scope>
    <source>
        <strain evidence="1 2">DSM 6151</strain>
    </source>
</reference>
<gene>
    <name evidence="1" type="ORF">GJ688_09200</name>
</gene>
<dbReference type="InterPro" id="IPR002838">
    <property type="entry name" value="AIM24"/>
</dbReference>
<dbReference type="EMBL" id="WNKU01000008">
    <property type="protein sequence ID" value="MTV49156.1"/>
    <property type="molecule type" value="Genomic_DNA"/>
</dbReference>
<accession>A0A6I3SK39</accession>
<sequence>MRYQVLGTTMQALNIDLEPGEQIYTESGAMTWMSSNVKMDTNFKGGFFKSIGRALTGESLTFTFFQAVGGPANIGFTPTVPGKVIPVKLERGYELICQKEAFLCAQESVDLSIFFQRKLGAGFFGGEGFIMEKLSGEGMAFVEIDGEVVEKNLGHGERILVDTSHVAMIESSVKMDIQMVKGFKNVIFGGEGLFLTTLTGPGRVWIQTLTLANLAGKILAHAGATKSDGGAINSLGNLFSD</sequence>
<dbReference type="NCBIfam" id="TIGR00266">
    <property type="entry name" value="TIGR00266 family protein"/>
    <property type="match status" value="1"/>
</dbReference>
<dbReference type="SUPFAM" id="SSF51219">
    <property type="entry name" value="TRAP-like"/>
    <property type="match status" value="1"/>
</dbReference>
<dbReference type="PANTHER" id="PTHR43657:SF1">
    <property type="entry name" value="ALTERED INHERITANCE OF MITOCHONDRIA PROTEIN 24, MITOCHONDRIAL"/>
    <property type="match status" value="1"/>
</dbReference>
<dbReference type="InterPro" id="IPR036983">
    <property type="entry name" value="AIM24_sf"/>
</dbReference>
<protein>
    <submittedName>
        <fullName evidence="1">TIGR00266 family protein</fullName>
    </submittedName>
</protein>
<dbReference type="PANTHER" id="PTHR43657">
    <property type="entry name" value="TRYPTOPHAN RNA-BINDING ATTENUATOR PROTEIN-LIKE PROTEIN"/>
    <property type="match status" value="1"/>
</dbReference>
<dbReference type="Gene3D" id="3.60.160.10">
    <property type="entry name" value="Mitochondrial biogenesis AIM24"/>
    <property type="match status" value="1"/>
</dbReference>
<proteinExistence type="predicted"/>
<evidence type="ECO:0000313" key="1">
    <source>
        <dbReference type="EMBL" id="MTV49156.1"/>
    </source>
</evidence>
<organism evidence="1 2">
    <name type="scientific">Heliobacterium mobile</name>
    <name type="common">Heliobacillus mobilis</name>
    <dbReference type="NCBI Taxonomy" id="28064"/>
    <lineage>
        <taxon>Bacteria</taxon>
        <taxon>Bacillati</taxon>
        <taxon>Bacillota</taxon>
        <taxon>Clostridia</taxon>
        <taxon>Eubacteriales</taxon>
        <taxon>Heliobacteriaceae</taxon>
        <taxon>Heliobacterium</taxon>
    </lineage>
</organism>
<evidence type="ECO:0000313" key="2">
    <source>
        <dbReference type="Proteomes" id="UP000430670"/>
    </source>
</evidence>
<dbReference type="InterPro" id="IPR016031">
    <property type="entry name" value="Trp_RNA-bd_attenuator-like_dom"/>
</dbReference>